<sequence>MAPSFRFLDLPKELRLMVYEYLPIDARRISPKGFNGSGVVVYSANIAIRLTCKLINAEAKPILDAQFLKHSTGPANRPLRHILDVSELFSGLLLSIFRTFHNARCAPDKTVKATDVHLPTRFLAYGDATMRESYIAFVKPCVERLLQTNNPFDDLHIIITGGPNRLYDHLRYLLEEFFTNIHAFACGRVMNGKATNVSVALKGSLKDDDCSHTGYTVSNDESGRINLQNASRFRVSVMEVPSEEEWETVWGGDTCTILG</sequence>
<dbReference type="OrthoDB" id="5314997at2759"/>
<proteinExistence type="predicted"/>
<reference evidence="1" key="1">
    <citation type="journal article" date="2020" name="Stud. Mycol.">
        <title>101 Dothideomycetes genomes: a test case for predicting lifestyles and emergence of pathogens.</title>
        <authorList>
            <person name="Haridas S."/>
            <person name="Albert R."/>
            <person name="Binder M."/>
            <person name="Bloem J."/>
            <person name="Labutti K."/>
            <person name="Salamov A."/>
            <person name="Andreopoulos B."/>
            <person name="Baker S."/>
            <person name="Barry K."/>
            <person name="Bills G."/>
            <person name="Bluhm B."/>
            <person name="Cannon C."/>
            <person name="Castanera R."/>
            <person name="Culley D."/>
            <person name="Daum C."/>
            <person name="Ezra D."/>
            <person name="Gonzalez J."/>
            <person name="Henrissat B."/>
            <person name="Kuo A."/>
            <person name="Liang C."/>
            <person name="Lipzen A."/>
            <person name="Lutzoni F."/>
            <person name="Magnuson J."/>
            <person name="Mondo S."/>
            <person name="Nolan M."/>
            <person name="Ohm R."/>
            <person name="Pangilinan J."/>
            <person name="Park H.-J."/>
            <person name="Ramirez L."/>
            <person name="Alfaro M."/>
            <person name="Sun H."/>
            <person name="Tritt A."/>
            <person name="Yoshinaga Y."/>
            <person name="Zwiers L.-H."/>
            <person name="Turgeon B."/>
            <person name="Goodwin S."/>
            <person name="Spatafora J."/>
            <person name="Crous P."/>
            <person name="Grigoriev I."/>
        </authorList>
    </citation>
    <scope>NUCLEOTIDE SEQUENCE</scope>
    <source>
        <strain evidence="1">CBS 627.86</strain>
    </source>
</reference>
<gene>
    <name evidence="1" type="ORF">BDV96DRAFT_600055</name>
</gene>
<name>A0A6A5Z630_9PLEO</name>
<evidence type="ECO:0000313" key="1">
    <source>
        <dbReference type="EMBL" id="KAF2114892.1"/>
    </source>
</evidence>
<evidence type="ECO:0008006" key="3">
    <source>
        <dbReference type="Google" id="ProtNLM"/>
    </source>
</evidence>
<dbReference type="AlphaFoldDB" id="A0A6A5Z630"/>
<evidence type="ECO:0000313" key="2">
    <source>
        <dbReference type="Proteomes" id="UP000799770"/>
    </source>
</evidence>
<organism evidence="1 2">
    <name type="scientific">Lophiotrema nucula</name>
    <dbReference type="NCBI Taxonomy" id="690887"/>
    <lineage>
        <taxon>Eukaryota</taxon>
        <taxon>Fungi</taxon>
        <taxon>Dikarya</taxon>
        <taxon>Ascomycota</taxon>
        <taxon>Pezizomycotina</taxon>
        <taxon>Dothideomycetes</taxon>
        <taxon>Pleosporomycetidae</taxon>
        <taxon>Pleosporales</taxon>
        <taxon>Lophiotremataceae</taxon>
        <taxon>Lophiotrema</taxon>
    </lineage>
</organism>
<dbReference type="EMBL" id="ML977324">
    <property type="protein sequence ID" value="KAF2114892.1"/>
    <property type="molecule type" value="Genomic_DNA"/>
</dbReference>
<accession>A0A6A5Z630</accession>
<keyword evidence="2" id="KW-1185">Reference proteome</keyword>
<dbReference type="Proteomes" id="UP000799770">
    <property type="component" value="Unassembled WGS sequence"/>
</dbReference>
<protein>
    <recommendedName>
        <fullName evidence="3">F-box domain-containing protein</fullName>
    </recommendedName>
</protein>